<keyword evidence="6" id="KW-0408">Iron</keyword>
<evidence type="ECO:0000313" key="9">
    <source>
        <dbReference type="EMBL" id="RAR71603.1"/>
    </source>
</evidence>
<dbReference type="PANTHER" id="PTHR43756:SF5">
    <property type="entry name" value="CHOLINE MONOOXYGENASE, CHLOROPLASTIC"/>
    <property type="match status" value="1"/>
</dbReference>
<dbReference type="Proteomes" id="UP000248856">
    <property type="component" value="Unassembled WGS sequence"/>
</dbReference>
<evidence type="ECO:0000256" key="4">
    <source>
        <dbReference type="ARBA" id="ARBA00022723"/>
    </source>
</evidence>
<dbReference type="Gene3D" id="3.90.380.10">
    <property type="entry name" value="Naphthalene 1,2-dioxygenase Alpha Subunit, Chain A, domain 1"/>
    <property type="match status" value="1"/>
</dbReference>
<dbReference type="Pfam" id="PF00848">
    <property type="entry name" value="Ring_hydroxyl_A"/>
    <property type="match status" value="1"/>
</dbReference>
<protein>
    <submittedName>
        <fullName evidence="9">Phenylpropionate dioxygenase-like ring-hydroxylating dioxygenase large terminal subunit</fullName>
    </submittedName>
</protein>
<comment type="similarity">
    <text evidence="2">Belongs to the bacterial ring-hydroxylating dioxygenase alpha subunit family.</text>
</comment>
<comment type="caution">
    <text evidence="9">The sequence shown here is derived from an EMBL/GenBank/DDBJ whole genome shotgun (WGS) entry which is preliminary data.</text>
</comment>
<keyword evidence="10" id="KW-1185">Reference proteome</keyword>
<dbReference type="InterPro" id="IPR015879">
    <property type="entry name" value="Ring_hydroxy_dOase_asu_C_dom"/>
</dbReference>
<dbReference type="Pfam" id="PF00355">
    <property type="entry name" value="Rieske"/>
    <property type="match status" value="1"/>
</dbReference>
<proteinExistence type="inferred from homology"/>
<keyword evidence="7" id="KW-0411">Iron-sulfur</keyword>
<dbReference type="EMBL" id="QLTA01000093">
    <property type="protein sequence ID" value="RAR71603.1"/>
    <property type="molecule type" value="Genomic_DNA"/>
</dbReference>
<dbReference type="SUPFAM" id="SSF55961">
    <property type="entry name" value="Bet v1-like"/>
    <property type="match status" value="1"/>
</dbReference>
<gene>
    <name evidence="9" type="ORF">AX018_10938</name>
</gene>
<dbReference type="AlphaFoldDB" id="A0A328YEM9"/>
<comment type="cofactor">
    <cofactor evidence="1">
        <name>Fe cation</name>
        <dbReference type="ChEBI" id="CHEBI:24875"/>
    </cofactor>
</comment>
<evidence type="ECO:0000256" key="2">
    <source>
        <dbReference type="ARBA" id="ARBA00008751"/>
    </source>
</evidence>
<evidence type="ECO:0000256" key="1">
    <source>
        <dbReference type="ARBA" id="ARBA00001962"/>
    </source>
</evidence>
<dbReference type="Gene3D" id="2.102.10.10">
    <property type="entry name" value="Rieske [2Fe-2S] iron-sulphur domain"/>
    <property type="match status" value="1"/>
</dbReference>
<keyword evidence="5" id="KW-0560">Oxidoreductase</keyword>
<dbReference type="GO" id="GO:0051537">
    <property type="term" value="F:2 iron, 2 sulfur cluster binding"/>
    <property type="evidence" value="ECO:0007669"/>
    <property type="project" value="UniProtKB-KW"/>
</dbReference>
<evidence type="ECO:0000256" key="6">
    <source>
        <dbReference type="ARBA" id="ARBA00023004"/>
    </source>
</evidence>
<dbReference type="PROSITE" id="PS51296">
    <property type="entry name" value="RIESKE"/>
    <property type="match status" value="1"/>
</dbReference>
<evidence type="ECO:0000259" key="8">
    <source>
        <dbReference type="PROSITE" id="PS51296"/>
    </source>
</evidence>
<dbReference type="GO" id="GO:0051213">
    <property type="term" value="F:dioxygenase activity"/>
    <property type="evidence" value="ECO:0007669"/>
    <property type="project" value="UniProtKB-KW"/>
</dbReference>
<dbReference type="InterPro" id="IPR017941">
    <property type="entry name" value="Rieske_2Fe-2S"/>
</dbReference>
<dbReference type="InterPro" id="IPR036922">
    <property type="entry name" value="Rieske_2Fe-2S_sf"/>
</dbReference>
<feature type="domain" description="Rieske" evidence="8">
    <location>
        <begin position="1"/>
        <end position="97"/>
    </location>
</feature>
<evidence type="ECO:0000313" key="10">
    <source>
        <dbReference type="Proteomes" id="UP000248856"/>
    </source>
</evidence>
<dbReference type="CDD" id="cd00680">
    <property type="entry name" value="RHO_alpha_C"/>
    <property type="match status" value="1"/>
</dbReference>
<evidence type="ECO:0000256" key="3">
    <source>
        <dbReference type="ARBA" id="ARBA00022714"/>
    </source>
</evidence>
<reference evidence="9 10" key="1">
    <citation type="submission" date="2018-06" db="EMBL/GenBank/DDBJ databases">
        <title>Genomic Encyclopedia of Archaeal and Bacterial Type Strains, Phase II (KMG-II): from individual species to whole genera.</title>
        <authorList>
            <person name="Goeker M."/>
        </authorList>
    </citation>
    <scope>NUCLEOTIDE SEQUENCE [LARGE SCALE GENOMIC DNA]</scope>
    <source>
        <strain evidence="9 10">CFPB 3232</strain>
    </source>
</reference>
<dbReference type="InterPro" id="IPR001663">
    <property type="entry name" value="Rng_hydr_dOase-A"/>
</dbReference>
<dbReference type="PANTHER" id="PTHR43756">
    <property type="entry name" value="CHOLINE MONOOXYGENASE, CHLOROPLASTIC"/>
    <property type="match status" value="1"/>
</dbReference>
<name>A0A328YEM9_9BURK</name>
<dbReference type="GO" id="GO:0005506">
    <property type="term" value="F:iron ion binding"/>
    <property type="evidence" value="ECO:0007669"/>
    <property type="project" value="InterPro"/>
</dbReference>
<sequence length="337" mass="38709">MAALTRDVPQERDYAKRSIGETDLVIHRYEGRIVAYANVCPHRFSAFFDKPSGNGPIRCPYHLWTFNGDGIAIGVPHRQNEPLTCYQTPDLRLDIWQTEVIGEFIFVSAEPLYSLADFLGPMLPILKQISGVLGSERPNIIQDISANWKIALQNTVEFEHAFSVHAETFGSDMQKPLQVDCDPDAENSISYVTRMNPRRYLHARDARINEIFKRVQIPYPDGYRHHLIFPATTIGYTDNQQLAIMDYQPVAPGSCRMSVRLFSFKVPNLTKAEMAMLDIVGPWHVAYTERLFVEDKKICEAVQHGLSSRIARMKGIIQPGERLVHRFQQIYRRWMDQ</sequence>
<evidence type="ECO:0000256" key="7">
    <source>
        <dbReference type="ARBA" id="ARBA00023014"/>
    </source>
</evidence>
<dbReference type="SUPFAM" id="SSF50022">
    <property type="entry name" value="ISP domain"/>
    <property type="match status" value="1"/>
</dbReference>
<evidence type="ECO:0000256" key="5">
    <source>
        <dbReference type="ARBA" id="ARBA00023002"/>
    </source>
</evidence>
<keyword evidence="9" id="KW-0223">Dioxygenase</keyword>
<organism evidence="9 10">
    <name type="scientific">Paracidovorax anthurii</name>
    <dbReference type="NCBI Taxonomy" id="78229"/>
    <lineage>
        <taxon>Bacteria</taxon>
        <taxon>Pseudomonadati</taxon>
        <taxon>Pseudomonadota</taxon>
        <taxon>Betaproteobacteria</taxon>
        <taxon>Burkholderiales</taxon>
        <taxon>Comamonadaceae</taxon>
        <taxon>Paracidovorax</taxon>
    </lineage>
</organism>
<keyword evidence="4" id="KW-0479">Metal-binding</keyword>
<keyword evidence="3" id="KW-0001">2Fe-2S</keyword>
<accession>A0A328YEM9</accession>